<name>A0ABN8P6P9_9CNID</name>
<reference evidence="2 3" key="1">
    <citation type="submission" date="2022-05" db="EMBL/GenBank/DDBJ databases">
        <authorList>
            <consortium name="Genoscope - CEA"/>
            <person name="William W."/>
        </authorList>
    </citation>
    <scope>NUCLEOTIDE SEQUENCE [LARGE SCALE GENOMIC DNA]</scope>
</reference>
<dbReference type="Proteomes" id="UP001159405">
    <property type="component" value="Unassembled WGS sequence"/>
</dbReference>
<protein>
    <submittedName>
        <fullName evidence="2">Uncharacterized protein</fullName>
    </submittedName>
</protein>
<keyword evidence="3" id="KW-1185">Reference proteome</keyword>
<comment type="caution">
    <text evidence="2">The sequence shown here is derived from an EMBL/GenBank/DDBJ whole genome shotgun (WGS) entry which is preliminary data.</text>
</comment>
<feature type="coiled-coil region" evidence="1">
    <location>
        <begin position="62"/>
        <end position="114"/>
    </location>
</feature>
<proteinExistence type="predicted"/>
<accession>A0ABN8P6P9</accession>
<evidence type="ECO:0000256" key="1">
    <source>
        <dbReference type="SAM" id="Coils"/>
    </source>
</evidence>
<keyword evidence="1" id="KW-0175">Coiled coil</keyword>
<evidence type="ECO:0000313" key="3">
    <source>
        <dbReference type="Proteomes" id="UP001159405"/>
    </source>
</evidence>
<evidence type="ECO:0000313" key="2">
    <source>
        <dbReference type="EMBL" id="CAH3135875.1"/>
    </source>
</evidence>
<sequence>SLSLQKRKIKIRKIRREMSDIQNNNSMCECQEKIRQLNDQISSMGDPMEKDNLFKELKAVAHQGLTDDLTQILEESELLQEEALNLVLNHLTNVKKLAKYLNETSDEQEELQKAGTVNVSRRLGPYLEVLCKLEAKGIDVLKEWVKNLCRKAPSLHKLSRLGINELRECCKGADRGEINDVFKVILQYTEERSKREQLPSVPHSKTFLPERKAADKQNLAKAQALLNEAEGRAPRNQPEVSEKIAEEVVKTLDLPENWFNQEEKKNLLLGSLIQMTKDCINAVEAAEEYESNVEVIKKASEGRALCGLYHSEYETPQPTDSQLLREPTNVNFANPEKKEDFRCISFCAKGLASNYVDKLTKLSCRANLCASGWNGIPSMKAGAGIQKQSQIFNNFKSCKTSASAVYFSRISQKTFHFDRKEIRLSSACTEDAMRLVQKANDASDDELANDARSFLKRYGSHFPAGTQTLGGFFFTIADVESQSNMDEVTLQKAASNHLEGQMSIRFLSETFGIGGNVSGSKSVKVKHKEENNKLCFSYSKASMGPPANPATFHKLLSYNSNWALIDRGNVEINIPVWELVKDLGGVFEEAARVLKNTWTIDESERKTKWDASKVERERAQETKEAINELQGIKETHLEKEHSYFSDHSVICDKLVFEKTGLRRKEAYDKAIGFISRNPRQHFCQITRVWRKIGNYTLKCWRGLEKPTFGRDKGEHVLFFSEKYFYWKDNLPERG</sequence>
<organism evidence="2 3">
    <name type="scientific">Porites lobata</name>
    <dbReference type="NCBI Taxonomy" id="104759"/>
    <lineage>
        <taxon>Eukaryota</taxon>
        <taxon>Metazoa</taxon>
        <taxon>Cnidaria</taxon>
        <taxon>Anthozoa</taxon>
        <taxon>Hexacorallia</taxon>
        <taxon>Scleractinia</taxon>
        <taxon>Fungiina</taxon>
        <taxon>Poritidae</taxon>
        <taxon>Porites</taxon>
    </lineage>
</organism>
<feature type="non-terminal residue" evidence="2">
    <location>
        <position position="1"/>
    </location>
</feature>
<dbReference type="EMBL" id="CALNXK010000056">
    <property type="protein sequence ID" value="CAH3135875.1"/>
    <property type="molecule type" value="Genomic_DNA"/>
</dbReference>
<gene>
    <name evidence="2" type="ORF">PLOB_00038109</name>
</gene>